<organism evidence="1">
    <name type="scientific">Aspergillus niger</name>
    <dbReference type="NCBI Taxonomy" id="5061"/>
    <lineage>
        <taxon>Eukaryota</taxon>
        <taxon>Fungi</taxon>
        <taxon>Dikarya</taxon>
        <taxon>Ascomycota</taxon>
        <taxon>Pezizomycotina</taxon>
        <taxon>Eurotiomycetes</taxon>
        <taxon>Eurotiomycetidae</taxon>
        <taxon>Eurotiales</taxon>
        <taxon>Aspergillaceae</taxon>
        <taxon>Aspergillus</taxon>
        <taxon>Aspergillus subgen. Circumdati</taxon>
    </lineage>
</organism>
<dbReference type="RefSeq" id="XP_059600806.1">
    <property type="nucleotide sequence ID" value="XM_059748062.1"/>
</dbReference>
<sequence length="56" mass="6205">MVNWLDTVAADISEDYMGLSVYLFESGAGDMAGISVCDSYLDIFVYVYTKYSDQAT</sequence>
<dbReference type="GeneID" id="84591194"/>
<name>A0AAJ8BQN0_ASPNG</name>
<dbReference type="AlphaFoldDB" id="A0AAJ8BQN0"/>
<accession>A0AAJ8BQN0</accession>
<proteinExistence type="predicted"/>
<gene>
    <name evidence="1" type="ORF">An06g01330</name>
</gene>
<reference evidence="1" key="1">
    <citation type="submission" date="2025-02" db="EMBL/GenBank/DDBJ databases">
        <authorList>
            <consortium name="NCBI Genome Project"/>
        </authorList>
    </citation>
    <scope>NUCLEOTIDE SEQUENCE</scope>
</reference>
<reference evidence="1" key="2">
    <citation type="submission" date="2025-08" db="UniProtKB">
        <authorList>
            <consortium name="RefSeq"/>
        </authorList>
    </citation>
    <scope>IDENTIFICATION</scope>
</reference>
<protein>
    <submittedName>
        <fullName evidence="1">Uncharacterized protein</fullName>
    </submittedName>
</protein>
<evidence type="ECO:0000313" key="1">
    <source>
        <dbReference type="RefSeq" id="XP_059600806.1"/>
    </source>
</evidence>
<dbReference type="KEGG" id="ang:An06g01330"/>
<dbReference type="VEuPathDB" id="FungiDB:An06g01330"/>